<reference evidence="1" key="2">
    <citation type="journal article" date="2020" name="Nat. Commun.">
        <title>Large-scale genome sequencing of mycorrhizal fungi provides insights into the early evolution of symbiotic traits.</title>
        <authorList>
            <person name="Miyauchi S."/>
            <person name="Kiss E."/>
            <person name="Kuo A."/>
            <person name="Drula E."/>
            <person name="Kohler A."/>
            <person name="Sanchez-Garcia M."/>
            <person name="Morin E."/>
            <person name="Andreopoulos B."/>
            <person name="Barry K.W."/>
            <person name="Bonito G."/>
            <person name="Buee M."/>
            <person name="Carver A."/>
            <person name="Chen C."/>
            <person name="Cichocki N."/>
            <person name="Clum A."/>
            <person name="Culley D."/>
            <person name="Crous P.W."/>
            <person name="Fauchery L."/>
            <person name="Girlanda M."/>
            <person name="Hayes R.D."/>
            <person name="Keri Z."/>
            <person name="LaButti K."/>
            <person name="Lipzen A."/>
            <person name="Lombard V."/>
            <person name="Magnuson J."/>
            <person name="Maillard F."/>
            <person name="Murat C."/>
            <person name="Nolan M."/>
            <person name="Ohm R.A."/>
            <person name="Pangilinan J."/>
            <person name="Pereira M.F."/>
            <person name="Perotto S."/>
            <person name="Peter M."/>
            <person name="Pfister S."/>
            <person name="Riley R."/>
            <person name="Sitrit Y."/>
            <person name="Stielow J.B."/>
            <person name="Szollosi G."/>
            <person name="Zifcakova L."/>
            <person name="Stursova M."/>
            <person name="Spatafora J.W."/>
            <person name="Tedersoo L."/>
            <person name="Vaario L.M."/>
            <person name="Yamada A."/>
            <person name="Yan M."/>
            <person name="Wang P."/>
            <person name="Xu J."/>
            <person name="Bruns T."/>
            <person name="Baldrian P."/>
            <person name="Vilgalys R."/>
            <person name="Dunand C."/>
            <person name="Henrissat B."/>
            <person name="Grigoriev I.V."/>
            <person name="Hibbett D."/>
            <person name="Nagy L.G."/>
            <person name="Martin F.M."/>
        </authorList>
    </citation>
    <scope>NUCLEOTIDE SEQUENCE</scope>
    <source>
        <strain evidence="1">P2</strain>
    </source>
</reference>
<protein>
    <submittedName>
        <fullName evidence="1">Uncharacterized protein</fullName>
    </submittedName>
</protein>
<gene>
    <name evidence="1" type="ORF">BDM02DRAFT_1688248</name>
</gene>
<comment type="caution">
    <text evidence="1">The sequence shown here is derived from an EMBL/GenBank/DDBJ whole genome shotgun (WGS) entry which is preliminary data.</text>
</comment>
<accession>A0ACB6ZJQ2</accession>
<evidence type="ECO:0000313" key="1">
    <source>
        <dbReference type="EMBL" id="KAF9650005.1"/>
    </source>
</evidence>
<dbReference type="Proteomes" id="UP000886501">
    <property type="component" value="Unassembled WGS sequence"/>
</dbReference>
<organism evidence="1 2">
    <name type="scientific">Thelephora ganbajun</name>
    <name type="common">Ganba fungus</name>
    <dbReference type="NCBI Taxonomy" id="370292"/>
    <lineage>
        <taxon>Eukaryota</taxon>
        <taxon>Fungi</taxon>
        <taxon>Dikarya</taxon>
        <taxon>Basidiomycota</taxon>
        <taxon>Agaricomycotina</taxon>
        <taxon>Agaricomycetes</taxon>
        <taxon>Thelephorales</taxon>
        <taxon>Thelephoraceae</taxon>
        <taxon>Thelephora</taxon>
    </lineage>
</organism>
<dbReference type="EMBL" id="MU117990">
    <property type="protein sequence ID" value="KAF9650005.1"/>
    <property type="molecule type" value="Genomic_DNA"/>
</dbReference>
<evidence type="ECO:0000313" key="2">
    <source>
        <dbReference type="Proteomes" id="UP000886501"/>
    </source>
</evidence>
<keyword evidence="2" id="KW-1185">Reference proteome</keyword>
<proteinExistence type="predicted"/>
<reference evidence="1" key="1">
    <citation type="submission" date="2019-10" db="EMBL/GenBank/DDBJ databases">
        <authorList>
            <consortium name="DOE Joint Genome Institute"/>
            <person name="Kuo A."/>
            <person name="Miyauchi S."/>
            <person name="Kiss E."/>
            <person name="Drula E."/>
            <person name="Kohler A."/>
            <person name="Sanchez-Garcia M."/>
            <person name="Andreopoulos B."/>
            <person name="Barry K.W."/>
            <person name="Bonito G."/>
            <person name="Buee M."/>
            <person name="Carver A."/>
            <person name="Chen C."/>
            <person name="Cichocki N."/>
            <person name="Clum A."/>
            <person name="Culley D."/>
            <person name="Crous P.W."/>
            <person name="Fauchery L."/>
            <person name="Girlanda M."/>
            <person name="Hayes R."/>
            <person name="Keri Z."/>
            <person name="Labutti K."/>
            <person name="Lipzen A."/>
            <person name="Lombard V."/>
            <person name="Magnuson J."/>
            <person name="Maillard F."/>
            <person name="Morin E."/>
            <person name="Murat C."/>
            <person name="Nolan M."/>
            <person name="Ohm R."/>
            <person name="Pangilinan J."/>
            <person name="Pereira M."/>
            <person name="Perotto S."/>
            <person name="Peter M."/>
            <person name="Riley R."/>
            <person name="Sitrit Y."/>
            <person name="Stielow B."/>
            <person name="Szollosi G."/>
            <person name="Zifcakova L."/>
            <person name="Stursova M."/>
            <person name="Spatafora J.W."/>
            <person name="Tedersoo L."/>
            <person name="Vaario L.-M."/>
            <person name="Yamada A."/>
            <person name="Yan M."/>
            <person name="Wang P."/>
            <person name="Xu J."/>
            <person name="Bruns T."/>
            <person name="Baldrian P."/>
            <person name="Vilgalys R."/>
            <person name="Henrissat B."/>
            <person name="Grigoriev I.V."/>
            <person name="Hibbett D."/>
            <person name="Nagy L.G."/>
            <person name="Martin F.M."/>
        </authorList>
    </citation>
    <scope>NUCLEOTIDE SEQUENCE</scope>
    <source>
        <strain evidence="1">P2</strain>
    </source>
</reference>
<name>A0ACB6ZJQ2_THEGA</name>
<sequence length="180" mass="20136">MEIQFLHGKVIGEDPKLLMDHVHRMASGEIPFFPTTLSLVYDKLVEKSFTKPISFGLDFDSRTEDKSPIDPTPPLQTSGSTPAIDASPTINPVAPPSNSQAPASTTEPITLDTPSNSTWLKCVRCGELARLRDLYEYLRCPRCPERGKSGRPFMQCLSCDASRVTLRDDCSRKKCRKRFM</sequence>